<keyword evidence="3" id="KW-1185">Reference proteome</keyword>
<comment type="caution">
    <text evidence="2">The sequence shown here is derived from an EMBL/GenBank/DDBJ whole genome shotgun (WGS) entry which is preliminary data.</text>
</comment>
<name>A0AAI8YNE3_9PEZI</name>
<protein>
    <submittedName>
        <fullName evidence="2">Uu.00g068940.m01.CDS01</fullName>
    </submittedName>
</protein>
<proteinExistence type="predicted"/>
<accession>A0AAI8YNE3</accession>
<dbReference type="AlphaFoldDB" id="A0AAI8YNE3"/>
<gene>
    <name evidence="2" type="ORF">KHLLAP_LOCUS11737</name>
</gene>
<dbReference type="EMBL" id="CAUWAG010000018">
    <property type="protein sequence ID" value="CAJ2511269.1"/>
    <property type="molecule type" value="Genomic_DNA"/>
</dbReference>
<evidence type="ECO:0000313" key="2">
    <source>
        <dbReference type="EMBL" id="CAJ2511269.1"/>
    </source>
</evidence>
<feature type="signal peptide" evidence="1">
    <location>
        <begin position="1"/>
        <end position="18"/>
    </location>
</feature>
<evidence type="ECO:0000313" key="3">
    <source>
        <dbReference type="Proteomes" id="UP001295740"/>
    </source>
</evidence>
<reference evidence="2" key="1">
    <citation type="submission" date="2023-10" db="EMBL/GenBank/DDBJ databases">
        <authorList>
            <person name="Hackl T."/>
        </authorList>
    </citation>
    <scope>NUCLEOTIDE SEQUENCE</scope>
</reference>
<feature type="chain" id="PRO_5042616420" evidence="1">
    <location>
        <begin position="19"/>
        <end position="191"/>
    </location>
</feature>
<dbReference type="Proteomes" id="UP001295740">
    <property type="component" value="Unassembled WGS sequence"/>
</dbReference>
<evidence type="ECO:0000256" key="1">
    <source>
        <dbReference type="SAM" id="SignalP"/>
    </source>
</evidence>
<sequence length="191" mass="20035">MLISALLTSLLPATLALALPTSHSTRQTTDLPEFDITALSGTLPEGGPYGTSPSLTSSLIITVTYPSPADAATRLTTTCSTQWPATAPGPTDWATCADGALQWRLPEKGWTSDLNFRVEVYLATGDDVAGPGLDATHYLDQNPGDTSDPSAYLSCIQMGKFTPLTCQINGPLSAHSGSVVMYASTETARPE</sequence>
<organism evidence="2 3">
    <name type="scientific">Anthostomella pinea</name>
    <dbReference type="NCBI Taxonomy" id="933095"/>
    <lineage>
        <taxon>Eukaryota</taxon>
        <taxon>Fungi</taxon>
        <taxon>Dikarya</taxon>
        <taxon>Ascomycota</taxon>
        <taxon>Pezizomycotina</taxon>
        <taxon>Sordariomycetes</taxon>
        <taxon>Xylariomycetidae</taxon>
        <taxon>Xylariales</taxon>
        <taxon>Xylariaceae</taxon>
        <taxon>Anthostomella</taxon>
    </lineage>
</organism>
<keyword evidence="1" id="KW-0732">Signal</keyword>